<accession>A0A418WJV5</accession>
<evidence type="ECO:0000313" key="2">
    <source>
        <dbReference type="EMBL" id="RJF90295.1"/>
    </source>
</evidence>
<protein>
    <submittedName>
        <fullName evidence="2">Thermonuclease family protein</fullName>
    </submittedName>
</protein>
<dbReference type="Gene3D" id="2.40.50.90">
    <property type="match status" value="1"/>
</dbReference>
<evidence type="ECO:0000313" key="3">
    <source>
        <dbReference type="Proteomes" id="UP000286100"/>
    </source>
</evidence>
<proteinExistence type="predicted"/>
<reference evidence="2 3" key="1">
    <citation type="submission" date="2018-09" db="EMBL/GenBank/DDBJ databases">
        <authorList>
            <person name="Zhu H."/>
        </authorList>
    </citation>
    <scope>NUCLEOTIDE SEQUENCE [LARGE SCALE GENOMIC DNA]</scope>
    <source>
        <strain evidence="2 3">K2R01-6</strain>
    </source>
</reference>
<sequence>MIMLLLAAALTGCIATDGDSIRCGGERIRLLAIDAPEMGACPPQRHCAPGDPIASRDNLRRLIARKDLRLERVGQDRYRRTLAVVHAGGVNLSCAQLRSGHAVYRRDWDDGLRIARMCR</sequence>
<dbReference type="OrthoDB" id="9805504at2"/>
<dbReference type="RefSeq" id="WP_119761381.1">
    <property type="nucleotide sequence ID" value="NZ_QYUM01000003.1"/>
</dbReference>
<name>A0A418WJV5_9SPHN</name>
<dbReference type="AlphaFoldDB" id="A0A418WJV5"/>
<dbReference type="SUPFAM" id="SSF50199">
    <property type="entry name" value="Staphylococcal nuclease"/>
    <property type="match status" value="1"/>
</dbReference>
<dbReference type="InterPro" id="IPR016071">
    <property type="entry name" value="Staphylococal_nuclease_OB-fold"/>
</dbReference>
<gene>
    <name evidence="2" type="ORF">D3876_08470</name>
</gene>
<evidence type="ECO:0000259" key="1">
    <source>
        <dbReference type="Pfam" id="PF00565"/>
    </source>
</evidence>
<keyword evidence="3" id="KW-1185">Reference proteome</keyword>
<feature type="domain" description="TNase-like" evidence="1">
    <location>
        <begin position="27"/>
        <end position="105"/>
    </location>
</feature>
<dbReference type="Pfam" id="PF00565">
    <property type="entry name" value="SNase"/>
    <property type="match status" value="1"/>
</dbReference>
<organism evidence="2 3">
    <name type="scientific">Sphingomonas cavernae</name>
    <dbReference type="NCBI Taxonomy" id="2320861"/>
    <lineage>
        <taxon>Bacteria</taxon>
        <taxon>Pseudomonadati</taxon>
        <taxon>Pseudomonadota</taxon>
        <taxon>Alphaproteobacteria</taxon>
        <taxon>Sphingomonadales</taxon>
        <taxon>Sphingomonadaceae</taxon>
        <taxon>Sphingomonas</taxon>
    </lineage>
</organism>
<comment type="caution">
    <text evidence="2">The sequence shown here is derived from an EMBL/GenBank/DDBJ whole genome shotgun (WGS) entry which is preliminary data.</text>
</comment>
<dbReference type="Proteomes" id="UP000286100">
    <property type="component" value="Unassembled WGS sequence"/>
</dbReference>
<dbReference type="EMBL" id="QYUM01000003">
    <property type="protein sequence ID" value="RJF90295.1"/>
    <property type="molecule type" value="Genomic_DNA"/>
</dbReference>
<dbReference type="InterPro" id="IPR035437">
    <property type="entry name" value="SNase_OB-fold_sf"/>
</dbReference>